<dbReference type="RefSeq" id="WP_180822696.1">
    <property type="nucleotide sequence ID" value="NZ_JACAWY010000001.1"/>
</dbReference>
<evidence type="ECO:0000313" key="3">
    <source>
        <dbReference type="EMBL" id="MEJ5045352.1"/>
    </source>
</evidence>
<evidence type="ECO:0000259" key="2">
    <source>
        <dbReference type="Pfam" id="PF01425"/>
    </source>
</evidence>
<evidence type="ECO:0000313" key="4">
    <source>
        <dbReference type="Proteomes" id="UP001362100"/>
    </source>
</evidence>
<dbReference type="InterPro" id="IPR000120">
    <property type="entry name" value="Amidase"/>
</dbReference>
<reference evidence="3 4" key="1">
    <citation type="submission" date="2023-12" db="EMBL/GenBank/DDBJ databases">
        <title>Gut-associated functions are favored during microbiome assembly across C. elegans life.</title>
        <authorList>
            <person name="Zimmermann J."/>
        </authorList>
    </citation>
    <scope>NUCLEOTIDE SEQUENCE [LARGE SCALE GENOMIC DNA]</scope>
    <source>
        <strain evidence="3 4">BIGb0393</strain>
    </source>
</reference>
<dbReference type="InterPro" id="IPR023631">
    <property type="entry name" value="Amidase_dom"/>
</dbReference>
<dbReference type="PANTHER" id="PTHR11895:SF7">
    <property type="entry name" value="GLUTAMYL-TRNA(GLN) AMIDOTRANSFERASE SUBUNIT A, MITOCHONDRIAL"/>
    <property type="match status" value="1"/>
</dbReference>
<dbReference type="Gene3D" id="3.90.1300.10">
    <property type="entry name" value="Amidase signature (AS) domain"/>
    <property type="match status" value="1"/>
</dbReference>
<evidence type="ECO:0000256" key="1">
    <source>
        <dbReference type="ARBA" id="ARBA00009199"/>
    </source>
</evidence>
<sequence>MIAARLQPQPHSADEVERRLAALRAGHSLNAIISVNPHVMNEAQHCDRLWRTGTPLGALHGIPLVIKDNIDCAGLPTTLGCRALADAQPREDARVITRLKAAGALILAKTNLSEFAFDVRSRSSLGGDVRNPLNPLLTAGGSSGGSAAAVVAGMADAALGSDTGGSIRIPAAWTGLVGLRPAFRRRQLHGVAPLSLSKDTVGPMTWCVTDAALLHQVMHGLPVRPLPPRSLRGVRLGVVSDLLGDEAAQRQALAQAFCRLRRAGATLVPLRLPLASRVAQETCLSLREFHPAIARWLTKMAYAPTSLSALLARGEHLAEFDALLQLHLTRHALVCEAWREQRRFQRHLRQQLQQQMQALRLDALIYPTSQRTPVSLEKMPPGWAPELAAISGLPAVTLPFGQIANGLPLGLELLYPTADEEALLALALAIERQR</sequence>
<dbReference type="PANTHER" id="PTHR11895">
    <property type="entry name" value="TRANSAMIDASE"/>
    <property type="match status" value="1"/>
</dbReference>
<dbReference type="InterPro" id="IPR036928">
    <property type="entry name" value="AS_sf"/>
</dbReference>
<organism evidence="3 4">
    <name type="scientific">Pantoea nemavictus</name>
    <dbReference type="NCBI Taxonomy" id="2726955"/>
    <lineage>
        <taxon>Bacteria</taxon>
        <taxon>Pseudomonadati</taxon>
        <taxon>Pseudomonadota</taxon>
        <taxon>Gammaproteobacteria</taxon>
        <taxon>Enterobacterales</taxon>
        <taxon>Erwiniaceae</taxon>
        <taxon>Pantoea</taxon>
    </lineage>
</organism>
<dbReference type="SUPFAM" id="SSF75304">
    <property type="entry name" value="Amidase signature (AS) enzymes"/>
    <property type="match status" value="1"/>
</dbReference>
<accession>A0ABU8PS69</accession>
<protein>
    <submittedName>
        <fullName evidence="3">Amidase</fullName>
    </submittedName>
</protein>
<name>A0ABU8PS69_9GAMM</name>
<comment type="caution">
    <text evidence="3">The sequence shown here is derived from an EMBL/GenBank/DDBJ whole genome shotgun (WGS) entry which is preliminary data.</text>
</comment>
<dbReference type="EMBL" id="JBBGZW010000001">
    <property type="protein sequence ID" value="MEJ5045352.1"/>
    <property type="molecule type" value="Genomic_DNA"/>
</dbReference>
<keyword evidence="4" id="KW-1185">Reference proteome</keyword>
<dbReference type="Proteomes" id="UP001362100">
    <property type="component" value="Unassembled WGS sequence"/>
</dbReference>
<dbReference type="Pfam" id="PF01425">
    <property type="entry name" value="Amidase"/>
    <property type="match status" value="1"/>
</dbReference>
<proteinExistence type="inferred from homology"/>
<feature type="domain" description="Amidase" evidence="2">
    <location>
        <begin position="27"/>
        <end position="424"/>
    </location>
</feature>
<comment type="similarity">
    <text evidence="1">Belongs to the amidase family.</text>
</comment>
<gene>
    <name evidence="3" type="ORF">WH298_09070</name>
</gene>